<evidence type="ECO:0000256" key="3">
    <source>
        <dbReference type="ARBA" id="ARBA00022692"/>
    </source>
</evidence>
<name>A0ABM1ES28_PRICU</name>
<dbReference type="GeneID" id="106815086"/>
<evidence type="ECO:0000256" key="4">
    <source>
        <dbReference type="ARBA" id="ARBA00022976"/>
    </source>
</evidence>
<reference evidence="9 10" key="1">
    <citation type="submission" date="2025-05" db="UniProtKB">
        <authorList>
            <consortium name="RefSeq"/>
        </authorList>
    </citation>
    <scope>IDENTIFICATION</scope>
</reference>
<feature type="transmembrane region" description="Helical" evidence="7">
    <location>
        <begin position="63"/>
        <end position="84"/>
    </location>
</feature>
<keyword evidence="3 7" id="KW-0812">Transmembrane</keyword>
<dbReference type="PANTHER" id="PTHR12889">
    <property type="entry name" value="GAMMA-SECRETASE SUBUNIT APH-1"/>
    <property type="match status" value="1"/>
</dbReference>
<keyword evidence="5 7" id="KW-1133">Transmembrane helix</keyword>
<proteinExistence type="inferred from homology"/>
<feature type="transmembrane region" description="Helical" evidence="7">
    <location>
        <begin position="152"/>
        <end position="176"/>
    </location>
</feature>
<evidence type="ECO:0000313" key="10">
    <source>
        <dbReference type="RefSeq" id="XP_014674999.1"/>
    </source>
</evidence>
<evidence type="ECO:0000256" key="2">
    <source>
        <dbReference type="ARBA" id="ARBA00005577"/>
    </source>
</evidence>
<gene>
    <name evidence="9 10" type="primary">LOC106815086</name>
</gene>
<dbReference type="RefSeq" id="XP_014674998.1">
    <property type="nucleotide sequence ID" value="XM_014819512.1"/>
</dbReference>
<evidence type="ECO:0000256" key="6">
    <source>
        <dbReference type="ARBA" id="ARBA00023136"/>
    </source>
</evidence>
<protein>
    <submittedName>
        <fullName evidence="9 10">Gamma-secretase subunit Aph-1-like</fullName>
    </submittedName>
</protein>
<keyword evidence="4" id="KW-0914">Notch signaling pathway</keyword>
<dbReference type="Proteomes" id="UP000695022">
    <property type="component" value="Unplaced"/>
</dbReference>
<comment type="similarity">
    <text evidence="2">Belongs to the APH-1 family.</text>
</comment>
<dbReference type="RefSeq" id="XP_014674999.1">
    <property type="nucleotide sequence ID" value="XM_014819513.1"/>
</dbReference>
<organism evidence="8 10">
    <name type="scientific">Priapulus caudatus</name>
    <name type="common">Priapulid worm</name>
    <dbReference type="NCBI Taxonomy" id="37621"/>
    <lineage>
        <taxon>Eukaryota</taxon>
        <taxon>Metazoa</taxon>
        <taxon>Ecdysozoa</taxon>
        <taxon>Scalidophora</taxon>
        <taxon>Priapulida</taxon>
        <taxon>Priapulimorpha</taxon>
        <taxon>Priapulimorphida</taxon>
        <taxon>Priapulidae</taxon>
        <taxon>Priapulus</taxon>
    </lineage>
</organism>
<dbReference type="InterPro" id="IPR009294">
    <property type="entry name" value="Aph-1"/>
</dbReference>
<feature type="transmembrane region" description="Helical" evidence="7">
    <location>
        <begin position="209"/>
        <end position="229"/>
    </location>
</feature>
<feature type="transmembrane region" description="Helical" evidence="7">
    <location>
        <begin position="6"/>
        <end position="25"/>
    </location>
</feature>
<feature type="transmembrane region" description="Helical" evidence="7">
    <location>
        <begin position="114"/>
        <end position="132"/>
    </location>
</feature>
<keyword evidence="8" id="KW-1185">Reference proteome</keyword>
<feature type="transmembrane region" description="Helical" evidence="7">
    <location>
        <begin position="32"/>
        <end position="57"/>
    </location>
</feature>
<keyword evidence="6 7" id="KW-0472">Membrane</keyword>
<accession>A0ABM1ES28</accession>
<evidence type="ECO:0000313" key="9">
    <source>
        <dbReference type="RefSeq" id="XP_014674998.1"/>
    </source>
</evidence>
<evidence type="ECO:0000256" key="7">
    <source>
        <dbReference type="SAM" id="Phobius"/>
    </source>
</evidence>
<evidence type="ECO:0000313" key="8">
    <source>
        <dbReference type="Proteomes" id="UP000695022"/>
    </source>
</evidence>
<evidence type="ECO:0000256" key="1">
    <source>
        <dbReference type="ARBA" id="ARBA00004141"/>
    </source>
</evidence>
<dbReference type="Pfam" id="PF06105">
    <property type="entry name" value="Aph-1"/>
    <property type="match status" value="1"/>
</dbReference>
<feature type="transmembrane region" description="Helical" evidence="7">
    <location>
        <begin position="183"/>
        <end position="203"/>
    </location>
</feature>
<comment type="subcellular location">
    <subcellularLocation>
        <location evidence="1">Membrane</location>
        <topology evidence="1">Multi-pass membrane protein</topology>
    </subcellularLocation>
</comment>
<evidence type="ECO:0000256" key="5">
    <source>
        <dbReference type="ARBA" id="ARBA00022989"/>
    </source>
</evidence>
<sequence>MTLMEFFGCTFIGFGPPLALFIFTISGDPLRIIILIAGAFFWLMSLLLSSILWYAVVPLREELAFGLVFSVIFQELFRFGYYYILRKAESGLKKVSDFETGAGVIHDVITKHSIAYVAGLGFGLMSGAFSLVNVLADSSGPGTVGIQGQSDLFFITSAFMTLCFVFLHTFWGVIFFHSLDTKNYIGVGVVIGSHMLISCLSLLNVRELYAASLVPAYVVMLLMGGWAYVTAGGSLNNVKACFTPRSQAFHVY</sequence>